<evidence type="ECO:0000256" key="3">
    <source>
        <dbReference type="ARBA" id="ARBA00022722"/>
    </source>
</evidence>
<evidence type="ECO:0000256" key="2">
    <source>
        <dbReference type="ARBA" id="ARBA00022695"/>
    </source>
</evidence>
<dbReference type="InterPro" id="IPR043502">
    <property type="entry name" value="DNA/RNA_pol_sf"/>
</dbReference>
<dbReference type="PANTHER" id="PTHR37984:SF5">
    <property type="entry name" value="PROTEIN NYNRIN-LIKE"/>
    <property type="match status" value="1"/>
</dbReference>
<dbReference type="PANTHER" id="PTHR37984">
    <property type="entry name" value="PROTEIN CBG26694"/>
    <property type="match status" value="1"/>
</dbReference>
<dbReference type="InterPro" id="IPR050951">
    <property type="entry name" value="Retrovirus_Pol_polyprotein"/>
</dbReference>
<gene>
    <name evidence="8" type="ORF">RF55_6092</name>
    <name evidence="9" type="ORF">RF55_6094</name>
</gene>
<dbReference type="InterPro" id="IPR043128">
    <property type="entry name" value="Rev_trsase/Diguanyl_cyclase"/>
</dbReference>
<dbReference type="Gene3D" id="3.30.70.270">
    <property type="match status" value="1"/>
</dbReference>
<dbReference type="InterPro" id="IPR000477">
    <property type="entry name" value="RT_dom"/>
</dbReference>
<dbReference type="AlphaFoldDB" id="A0A0J7KTM2"/>
<evidence type="ECO:0000259" key="7">
    <source>
        <dbReference type="PROSITE" id="PS50878"/>
    </source>
</evidence>
<dbReference type="GO" id="GO:0016787">
    <property type="term" value="F:hydrolase activity"/>
    <property type="evidence" value="ECO:0007669"/>
    <property type="project" value="UniProtKB-KW"/>
</dbReference>
<feature type="domain" description="Reverse transcriptase" evidence="7">
    <location>
        <begin position="1"/>
        <end position="80"/>
    </location>
</feature>
<dbReference type="GO" id="GO:0003964">
    <property type="term" value="F:RNA-directed DNA polymerase activity"/>
    <property type="evidence" value="ECO:0007669"/>
    <property type="project" value="UniProtKB-KW"/>
</dbReference>
<protein>
    <recommendedName>
        <fullName evidence="7">Reverse transcriptase domain-containing protein</fullName>
    </recommendedName>
</protein>
<keyword evidence="3" id="KW-0540">Nuclease</keyword>
<organism evidence="8 10">
    <name type="scientific">Lasius niger</name>
    <name type="common">Black garden ant</name>
    <dbReference type="NCBI Taxonomy" id="67767"/>
    <lineage>
        <taxon>Eukaryota</taxon>
        <taxon>Metazoa</taxon>
        <taxon>Ecdysozoa</taxon>
        <taxon>Arthropoda</taxon>
        <taxon>Hexapoda</taxon>
        <taxon>Insecta</taxon>
        <taxon>Pterygota</taxon>
        <taxon>Neoptera</taxon>
        <taxon>Endopterygota</taxon>
        <taxon>Hymenoptera</taxon>
        <taxon>Apocrita</taxon>
        <taxon>Aculeata</taxon>
        <taxon>Formicoidea</taxon>
        <taxon>Formicidae</taxon>
        <taxon>Formicinae</taxon>
        <taxon>Lasius</taxon>
        <taxon>Lasius</taxon>
    </lineage>
</organism>
<comment type="caution">
    <text evidence="8">The sequence shown here is derived from an EMBL/GenBank/DDBJ whole genome shotgun (WGS) entry which is preliminary data.</text>
</comment>
<dbReference type="EMBL" id="LBMM01003229">
    <property type="protein sequence ID" value="KMQ93784.1"/>
    <property type="molecule type" value="Genomic_DNA"/>
</dbReference>
<proteinExistence type="predicted"/>
<dbReference type="PaxDb" id="67767-A0A0J7KTM2"/>
<dbReference type="GO" id="GO:0004519">
    <property type="term" value="F:endonuclease activity"/>
    <property type="evidence" value="ECO:0007669"/>
    <property type="project" value="UniProtKB-KW"/>
</dbReference>
<evidence type="ECO:0000256" key="1">
    <source>
        <dbReference type="ARBA" id="ARBA00022679"/>
    </source>
</evidence>
<dbReference type="Pfam" id="PF00078">
    <property type="entry name" value="RVT_1"/>
    <property type="match status" value="1"/>
</dbReference>
<keyword evidence="4" id="KW-0255">Endonuclease</keyword>
<dbReference type="FunFam" id="3.30.70.270:FF:000003">
    <property type="entry name" value="Transposon Ty3-G Gag-Pol polyprotein"/>
    <property type="match status" value="1"/>
</dbReference>
<evidence type="ECO:0000256" key="5">
    <source>
        <dbReference type="ARBA" id="ARBA00022801"/>
    </source>
</evidence>
<accession>A0A0J7KTM2</accession>
<sequence>MPFGLSNAAQIFQRFINKVLHGLDFCYAYIDDILVALTSKKEHEEHLRQLFSRLDAYGIRINPAKCVFGAKEIKFLGYLVSEQGTKPLPEKIEAIKSFTKPTNANKKLSAAQKKYSPYDRELLAIYTAVKHYRHILEGRTFTIYTDHKLLIFAFNQDPLRSSPRQARYLEYIGQFSTDIRYIKGKDNMVADMLSRVEAIHKAIDLETLAQKQEKNSEIKEILTANNGLLLNQMPIPGSTTKIYCDTVAPITRPYVFRSLRWQAFQSLHGLAHPGIKASAKLVMQRYVWPHI</sequence>
<dbReference type="InterPro" id="IPR041373">
    <property type="entry name" value="RT_RNaseH"/>
</dbReference>
<evidence type="ECO:0000313" key="9">
    <source>
        <dbReference type="EMBL" id="KMQ93784.1"/>
    </source>
</evidence>
<evidence type="ECO:0000313" key="8">
    <source>
        <dbReference type="EMBL" id="KMQ93782.1"/>
    </source>
</evidence>
<evidence type="ECO:0000313" key="10">
    <source>
        <dbReference type="Proteomes" id="UP000036403"/>
    </source>
</evidence>
<dbReference type="SUPFAM" id="SSF56672">
    <property type="entry name" value="DNA/RNA polymerases"/>
    <property type="match status" value="1"/>
</dbReference>
<dbReference type="CDD" id="cd01647">
    <property type="entry name" value="RT_LTR"/>
    <property type="match status" value="1"/>
</dbReference>
<dbReference type="EMBL" id="LBMM01003229">
    <property type="protein sequence ID" value="KMQ93782.1"/>
    <property type="molecule type" value="Genomic_DNA"/>
</dbReference>
<keyword evidence="10" id="KW-1185">Reference proteome</keyword>
<keyword evidence="1" id="KW-0808">Transferase</keyword>
<keyword evidence="6" id="KW-0695">RNA-directed DNA polymerase</keyword>
<name>A0A0J7KTM2_LASNI</name>
<dbReference type="Pfam" id="PF17917">
    <property type="entry name" value="RT_RNaseH"/>
    <property type="match status" value="1"/>
</dbReference>
<reference evidence="8 10" key="1">
    <citation type="submission" date="2015-04" db="EMBL/GenBank/DDBJ databases">
        <title>Lasius niger genome sequencing.</title>
        <authorList>
            <person name="Konorov E.A."/>
            <person name="Nikitin M.A."/>
            <person name="Kirill M.V."/>
            <person name="Chang P."/>
        </authorList>
    </citation>
    <scope>NUCLEOTIDE SEQUENCE [LARGE SCALE GENOMIC DNA]</scope>
    <source>
        <tissue evidence="8">Whole</tissue>
    </source>
</reference>
<dbReference type="CDD" id="cd09274">
    <property type="entry name" value="RNase_HI_RT_Ty3"/>
    <property type="match status" value="1"/>
</dbReference>
<dbReference type="PROSITE" id="PS50878">
    <property type="entry name" value="RT_POL"/>
    <property type="match status" value="1"/>
</dbReference>
<evidence type="ECO:0000256" key="4">
    <source>
        <dbReference type="ARBA" id="ARBA00022759"/>
    </source>
</evidence>
<keyword evidence="2" id="KW-0548">Nucleotidyltransferase</keyword>
<dbReference type="STRING" id="67767.A0A0J7KTM2"/>
<evidence type="ECO:0000256" key="6">
    <source>
        <dbReference type="ARBA" id="ARBA00022918"/>
    </source>
</evidence>
<dbReference type="Proteomes" id="UP000036403">
    <property type="component" value="Unassembled WGS sequence"/>
</dbReference>
<keyword evidence="5" id="KW-0378">Hydrolase</keyword>
<dbReference type="OrthoDB" id="422540at2759"/>